<feature type="repeat" description="TPR" evidence="1">
    <location>
        <begin position="70"/>
        <end position="103"/>
    </location>
</feature>
<sequence length="774" mass="88536">MSRTLEKITIILLGIFLLAGPSLGRAEDEFSDTLSTDQLYKFGMEAAHNKGWARARAALEKWLKREKPTTEVLNTLGRAQLSAKDEKDAEKSFRAALGIDKKDLKALEGLCEVHLIRNKDKDMSATLKQLKAVDQEGRSYSYYQALAADRFNLKDFPETHFWDTLEELVRSDPEDQQKMNVLCDAYINDNFLERGILFLTEMQESHGDRPQYLFQLARIYTHSGDKELAREMFHKIADAGIDKLTARERFLMSKELFRLEEGSLGCEAYFSAARDMDDAVAEEVFEDLKDLTTSDEKKEFQYTPTGRKGIFIISFWGRKDPTPTTLKNERLAEHYKRIDVAHEKYYSPLKPGYDERGRVYIKHGEPDQKISLSGNWAIRDNETWLYSKNRSNPLIYHFVARNNFYRMAYSLEEALIPDLQSEINMGGHNIEALLRSRGEIDAKYDQLANELHNFQGNVADARRGSMLDLFHDEQMLVERGLTEGEMTETFEYKFEEEPMNFYYYPVSLKGSDSTSAVGVYFALPTDQVKVPDPFGTVEVPVRLEVVAYDSWWQERGRVSQDKTYRVPNFVASRESMIPDLVSLSLPPGNYHLAALLKQTRSNLMQIYKSNFFVHSYASPDSFYVSDMILAADIAEDRAPSKFNLRGYRIAPMPSASFKQSTPIYVYYELYNLKPDSANTKHVKVDYLVSSTGGDLNIARKIISTLGRFIGVRNEIGKVVTTFERDLETRGNIDPVYLSLDPAGYPPGSYNLMVTVEDTVSHQIASKDVTFLITK</sequence>
<dbReference type="SUPFAM" id="SSF48452">
    <property type="entry name" value="TPR-like"/>
    <property type="match status" value="1"/>
</dbReference>
<dbReference type="EMBL" id="MFIV01000141">
    <property type="protein sequence ID" value="OGF98263.1"/>
    <property type="molecule type" value="Genomic_DNA"/>
</dbReference>
<dbReference type="PROSITE" id="PS50005">
    <property type="entry name" value="TPR"/>
    <property type="match status" value="1"/>
</dbReference>
<comment type="caution">
    <text evidence="3">The sequence shown here is derived from an EMBL/GenBank/DDBJ whole genome shotgun (WGS) entry which is preliminary data.</text>
</comment>
<feature type="domain" description="GWxTD" evidence="2">
    <location>
        <begin position="281"/>
        <end position="412"/>
    </location>
</feature>
<reference evidence="3 4" key="1">
    <citation type="journal article" date="2016" name="Nat. Commun.">
        <title>Thousands of microbial genomes shed light on interconnected biogeochemical processes in an aquifer system.</title>
        <authorList>
            <person name="Anantharaman K."/>
            <person name="Brown C.T."/>
            <person name="Hug L.A."/>
            <person name="Sharon I."/>
            <person name="Castelle C.J."/>
            <person name="Probst A.J."/>
            <person name="Thomas B.C."/>
            <person name="Singh A."/>
            <person name="Wilkins M.J."/>
            <person name="Karaoz U."/>
            <person name="Brodie E.L."/>
            <person name="Williams K.H."/>
            <person name="Hubbard S.S."/>
            <person name="Banfield J.F."/>
        </authorList>
    </citation>
    <scope>NUCLEOTIDE SEQUENCE [LARGE SCALE GENOMIC DNA]</scope>
</reference>
<dbReference type="InterPro" id="IPR019734">
    <property type="entry name" value="TPR_rpt"/>
</dbReference>
<name>A0A1F5YDP4_9BACT</name>
<proteinExistence type="predicted"/>
<dbReference type="AlphaFoldDB" id="A0A1F5YDP4"/>
<accession>A0A1F5YDP4</accession>
<evidence type="ECO:0000313" key="4">
    <source>
        <dbReference type="Proteomes" id="UP000176992"/>
    </source>
</evidence>
<dbReference type="InterPro" id="IPR030959">
    <property type="entry name" value="GWxTD_dom"/>
</dbReference>
<evidence type="ECO:0000259" key="2">
    <source>
        <dbReference type="Pfam" id="PF20094"/>
    </source>
</evidence>
<gene>
    <name evidence="3" type="ORF">A2Z86_03325</name>
</gene>
<dbReference type="SMART" id="SM00028">
    <property type="entry name" value="TPR"/>
    <property type="match status" value="2"/>
</dbReference>
<evidence type="ECO:0000313" key="3">
    <source>
        <dbReference type="EMBL" id="OGF98263.1"/>
    </source>
</evidence>
<protein>
    <recommendedName>
        <fullName evidence="2">GWxTD domain-containing protein</fullName>
    </recommendedName>
</protein>
<dbReference type="Proteomes" id="UP000176992">
    <property type="component" value="Unassembled WGS sequence"/>
</dbReference>
<dbReference type="InterPro" id="IPR011990">
    <property type="entry name" value="TPR-like_helical_dom_sf"/>
</dbReference>
<dbReference type="NCBIfam" id="TIGR04514">
    <property type="entry name" value="GWxTD_dom"/>
    <property type="match status" value="1"/>
</dbReference>
<dbReference type="Gene3D" id="1.25.40.10">
    <property type="entry name" value="Tetratricopeptide repeat domain"/>
    <property type="match status" value="2"/>
</dbReference>
<organism evidence="3 4">
    <name type="scientific">Candidatus Glassbacteria bacterium GWA2_58_10</name>
    <dbReference type="NCBI Taxonomy" id="1817865"/>
    <lineage>
        <taxon>Bacteria</taxon>
        <taxon>Candidatus Glassiibacteriota</taxon>
    </lineage>
</organism>
<evidence type="ECO:0000256" key="1">
    <source>
        <dbReference type="PROSITE-ProRule" id="PRU00339"/>
    </source>
</evidence>
<keyword evidence="1" id="KW-0802">TPR repeat</keyword>
<dbReference type="Pfam" id="PF20094">
    <property type="entry name" value="GWxTD_dom"/>
    <property type="match status" value="1"/>
</dbReference>
<dbReference type="Pfam" id="PF13181">
    <property type="entry name" value="TPR_8"/>
    <property type="match status" value="1"/>
</dbReference>